<protein>
    <recommendedName>
        <fullName evidence="3">Reverse transcriptase Ty1/copia-type domain-containing protein</fullName>
    </recommendedName>
</protein>
<sequence length="179" mass="19833">MDCKSVATPMIQGTHLVPSNKEDLSTDFEYCKAVGLLNYLASCTRTDLSYLTSSLSQFLEKPLRDHVAAFKQVLCYLQGTKSYELTLGSNVPTEIQGYSDSDGGSNFDGKSFSGNGIIYGGLISWRTKKQSTVALSTTEAELGSLVELTQDTLWFKKLLDDLGPVYVWVFKKKLNLFQN</sequence>
<comment type="caution">
    <text evidence="1">The sequence shown here is derived from an EMBL/GenBank/DDBJ whole genome shotgun (WGS) entry which is preliminary data.</text>
</comment>
<name>A0A9Q3PHI4_9BASI</name>
<evidence type="ECO:0000313" key="1">
    <source>
        <dbReference type="EMBL" id="MBW0560421.1"/>
    </source>
</evidence>
<evidence type="ECO:0008006" key="3">
    <source>
        <dbReference type="Google" id="ProtNLM"/>
    </source>
</evidence>
<dbReference type="CDD" id="cd09272">
    <property type="entry name" value="RNase_HI_RT_Ty1"/>
    <property type="match status" value="1"/>
</dbReference>
<proteinExistence type="predicted"/>
<gene>
    <name evidence="1" type="ORF">O181_100136</name>
</gene>
<dbReference type="OrthoDB" id="3344688at2759"/>
<organism evidence="1 2">
    <name type="scientific">Austropuccinia psidii MF-1</name>
    <dbReference type="NCBI Taxonomy" id="1389203"/>
    <lineage>
        <taxon>Eukaryota</taxon>
        <taxon>Fungi</taxon>
        <taxon>Dikarya</taxon>
        <taxon>Basidiomycota</taxon>
        <taxon>Pucciniomycotina</taxon>
        <taxon>Pucciniomycetes</taxon>
        <taxon>Pucciniales</taxon>
        <taxon>Sphaerophragmiaceae</taxon>
        <taxon>Austropuccinia</taxon>
    </lineage>
</organism>
<dbReference type="EMBL" id="AVOT02069544">
    <property type="protein sequence ID" value="MBW0560421.1"/>
    <property type="molecule type" value="Genomic_DNA"/>
</dbReference>
<dbReference type="Proteomes" id="UP000765509">
    <property type="component" value="Unassembled WGS sequence"/>
</dbReference>
<evidence type="ECO:0000313" key="2">
    <source>
        <dbReference type="Proteomes" id="UP000765509"/>
    </source>
</evidence>
<reference evidence="1" key="1">
    <citation type="submission" date="2021-03" db="EMBL/GenBank/DDBJ databases">
        <title>Draft genome sequence of rust myrtle Austropuccinia psidii MF-1, a brazilian biotype.</title>
        <authorList>
            <person name="Quecine M.C."/>
            <person name="Pachon D.M.R."/>
            <person name="Bonatelli M.L."/>
            <person name="Correr F.H."/>
            <person name="Franceschini L.M."/>
            <person name="Leite T.F."/>
            <person name="Margarido G.R.A."/>
            <person name="Almeida C.A."/>
            <person name="Ferrarezi J.A."/>
            <person name="Labate C.A."/>
        </authorList>
    </citation>
    <scope>NUCLEOTIDE SEQUENCE</scope>
    <source>
        <strain evidence="1">MF-1</strain>
    </source>
</reference>
<keyword evidence="2" id="KW-1185">Reference proteome</keyword>
<dbReference type="AlphaFoldDB" id="A0A9Q3PHI4"/>
<dbReference type="PANTHER" id="PTHR11439:SF483">
    <property type="entry name" value="PEPTIDE SYNTHASE GLIP-LIKE, PUTATIVE (AFU_ORTHOLOGUE AFUA_3G12920)-RELATED"/>
    <property type="match status" value="1"/>
</dbReference>
<accession>A0A9Q3PHI4</accession>
<dbReference type="PANTHER" id="PTHR11439">
    <property type="entry name" value="GAG-POL-RELATED RETROTRANSPOSON"/>
    <property type="match status" value="1"/>
</dbReference>